<keyword evidence="1" id="KW-1003">Cell membrane</keyword>
<evidence type="ECO:0000313" key="2">
    <source>
        <dbReference type="EMBL" id="BAE06053.1"/>
    </source>
</evidence>
<dbReference type="OMA" id="CPHEIVS"/>
<keyword evidence="1" id="KW-1133">Transmembrane helix</keyword>
<accession>E1C9R7</accession>
<accession>Q4LEX2</accession>
<name>Q4LEX2_PHYPA</name>
<dbReference type="InterPro" id="IPR016605">
    <property type="entry name" value="Transptr_NO3_Nar2"/>
</dbReference>
<comment type="function">
    <text evidence="1">Involved in nitrate transport.</text>
</comment>
<dbReference type="PIRSF" id="PIRSF012939">
    <property type="entry name" value="Transpt_NO3_Nar2"/>
    <property type="match status" value="1"/>
</dbReference>
<dbReference type="PANTHER" id="PTHR34806">
    <property type="entry name" value="HIGH-AFFINITY NITRATE TRANSPORTER 3.2"/>
    <property type="match status" value="1"/>
</dbReference>
<dbReference type="GO" id="GO:0042128">
    <property type="term" value="P:nitrate assimilation"/>
    <property type="evidence" value="ECO:0007669"/>
    <property type="project" value="UniProtKB-UniRule"/>
</dbReference>
<dbReference type="EnsemblPlants" id="Pp3c18_3270V3.3">
    <property type="protein sequence ID" value="Pp3c18_3270V3.3"/>
    <property type="gene ID" value="Pp3c18_3270"/>
</dbReference>
<reference evidence="3 5" key="3">
    <citation type="journal article" date="2018" name="Plant J.">
        <title>The Physcomitrella patens chromosome-scale assembly reveals moss genome structure and evolution.</title>
        <authorList>
            <person name="Lang D."/>
            <person name="Ullrich K.K."/>
            <person name="Murat F."/>
            <person name="Fuchs J."/>
            <person name="Jenkins J."/>
            <person name="Haas F.B."/>
            <person name="Piednoel M."/>
            <person name="Gundlach H."/>
            <person name="Van Bel M."/>
            <person name="Meyberg R."/>
            <person name="Vives C."/>
            <person name="Morata J."/>
            <person name="Symeonidi A."/>
            <person name="Hiss M."/>
            <person name="Muchero W."/>
            <person name="Kamisugi Y."/>
            <person name="Saleh O."/>
            <person name="Blanc G."/>
            <person name="Decker E.L."/>
            <person name="van Gessel N."/>
            <person name="Grimwood J."/>
            <person name="Hayes R.D."/>
            <person name="Graham S.W."/>
            <person name="Gunter L.E."/>
            <person name="McDaniel S.F."/>
            <person name="Hoernstein S.N.W."/>
            <person name="Larsson A."/>
            <person name="Li F.W."/>
            <person name="Perroud P.F."/>
            <person name="Phillips J."/>
            <person name="Ranjan P."/>
            <person name="Rokshar D.S."/>
            <person name="Rothfels C.J."/>
            <person name="Schneider L."/>
            <person name="Shu S."/>
            <person name="Stevenson D.W."/>
            <person name="Thummler F."/>
            <person name="Tillich M."/>
            <person name="Villarreal Aguilar J.C."/>
            <person name="Widiez T."/>
            <person name="Wong G.K."/>
            <person name="Wymore A."/>
            <person name="Zhang Y."/>
            <person name="Zimmer A.D."/>
            <person name="Quatrano R.S."/>
            <person name="Mayer K.F.X."/>
            <person name="Goodstein D."/>
            <person name="Casacuberta J.M."/>
            <person name="Vandepoele K."/>
            <person name="Reski R."/>
            <person name="Cuming A.C."/>
            <person name="Tuskan G.A."/>
            <person name="Maumus F."/>
            <person name="Salse J."/>
            <person name="Schmutz J."/>
            <person name="Rensing S.A."/>
        </authorList>
    </citation>
    <scope>NUCLEOTIDE SEQUENCE [LARGE SCALE GENOMIC DNA]</scope>
    <source>
        <strain evidence="4 5">cv. Gransden 2004</strain>
    </source>
</reference>
<dbReference type="EnsemblPlants" id="Pp3c18_3270V3.1">
    <property type="protein sequence ID" value="Pp3c18_3270V3.1"/>
    <property type="gene ID" value="Pp3c18_3270"/>
</dbReference>
<dbReference type="EMBL" id="ABEU02000018">
    <property type="protein sequence ID" value="PNR34784.1"/>
    <property type="molecule type" value="Genomic_DNA"/>
</dbReference>
<keyword evidence="5" id="KW-1185">Reference proteome</keyword>
<protein>
    <recommendedName>
        <fullName evidence="1">High-affinity nitrate transporter</fullName>
    </recommendedName>
</protein>
<keyword evidence="1" id="KW-0732">Signal</keyword>
<dbReference type="Gramene" id="Pp3c18_3270V3.3">
    <property type="protein sequence ID" value="Pp3c18_3270V3.3"/>
    <property type="gene ID" value="Pp3c18_3270"/>
</dbReference>
<dbReference type="GO" id="GO:0015112">
    <property type="term" value="F:nitrate transmembrane transporter activity"/>
    <property type="evidence" value="ECO:0000318"/>
    <property type="project" value="GO_Central"/>
</dbReference>
<evidence type="ECO:0000313" key="4">
    <source>
        <dbReference type="EnsemblPlants" id="Pp3c18_3270V3.1"/>
    </source>
</evidence>
<feature type="signal peptide" evidence="1">
    <location>
        <begin position="1"/>
        <end position="21"/>
    </location>
</feature>
<reference evidence="2" key="1">
    <citation type="journal article" date="2007" name="Plant Cell Physiol.">
        <title>Distinct roles of nitrate and nitrite in regulation of expression of the nitrate transport genes in the moss Physcomitrella patens.</title>
        <authorList>
            <person name="Tsujimoto R."/>
            <person name="Yamazaki H."/>
            <person name="Maeda S."/>
            <person name="Omata T."/>
        </authorList>
    </citation>
    <scope>NUCLEOTIDE SEQUENCE</scope>
</reference>
<dbReference type="Gramene" id="Pp3c18_3270V3.1">
    <property type="protein sequence ID" value="Pp3c18_3270V3.1"/>
    <property type="gene ID" value="Pp3c18_3270"/>
</dbReference>
<evidence type="ECO:0000313" key="3">
    <source>
        <dbReference type="EMBL" id="PNR34784.1"/>
    </source>
</evidence>
<dbReference type="GO" id="GO:0010167">
    <property type="term" value="P:response to nitrate"/>
    <property type="evidence" value="ECO:0000318"/>
    <property type="project" value="GO_Central"/>
</dbReference>
<dbReference type="HOGENOM" id="CLU_093989_0_0_1"/>
<proteinExistence type="evidence at transcript level"/>
<dbReference type="PROSITE" id="PS51257">
    <property type="entry name" value="PROKAR_LIPOPROTEIN"/>
    <property type="match status" value="1"/>
</dbReference>
<dbReference type="OrthoDB" id="2015470at2759"/>
<reference evidence="4" key="4">
    <citation type="submission" date="2020-12" db="UniProtKB">
        <authorList>
            <consortium name="EnsemblPlants"/>
        </authorList>
    </citation>
    <scope>IDENTIFICATION</scope>
</reference>
<sequence>MASSRMLYLILVATVATLGVASCVEGQVLFSTLPKSLVVTAALPDGKPIGEVKTGEDSILVKWTVNSTASVDAVKLKTKLCFASESQVLRGWRATNDDLKKDKTCLYDIATQDFSRTGGETTYKLSKSIPGAKYFVRAYAINAEGKQVATGQTSPNKVANTFTVIPISGRSTSIDIAVGVLSIFSVSALFGFFIFESIYLKRKKAV</sequence>
<evidence type="ECO:0000256" key="1">
    <source>
        <dbReference type="PIRNR" id="PIRNR012939"/>
    </source>
</evidence>
<comment type="similarity">
    <text evidence="1">Belongs to the NAR2 family.</text>
</comment>
<dbReference type="EnsemblPlants" id="Pp3c18_3270V3.2">
    <property type="protein sequence ID" value="Pp3c18_3270V3.2"/>
    <property type="gene ID" value="Pp3c18_3270"/>
</dbReference>
<dbReference type="Gramene" id="Pp3c18_3270V3.2">
    <property type="protein sequence ID" value="Pp3c18_3270V3.2"/>
    <property type="gene ID" value="Pp3c18_3270"/>
</dbReference>
<feature type="transmembrane region" description="Helical" evidence="1">
    <location>
        <begin position="176"/>
        <end position="195"/>
    </location>
</feature>
<dbReference type="eggNOG" id="ENOG502RXTZ">
    <property type="taxonomic scope" value="Eukaryota"/>
</dbReference>
<dbReference type="PANTHER" id="PTHR34806:SF1">
    <property type="entry name" value="HIGH-AFFINITY NITRATE TRANSPORTER 3.1"/>
    <property type="match status" value="1"/>
</dbReference>
<dbReference type="Proteomes" id="UP000006727">
    <property type="component" value="Chromosome 18"/>
</dbReference>
<keyword evidence="1" id="KW-0472">Membrane</keyword>
<feature type="chain" id="PRO_5014309402" description="High-affinity nitrate transporter" evidence="1">
    <location>
        <begin position="22"/>
        <end position="206"/>
    </location>
</feature>
<reference evidence="3 5" key="2">
    <citation type="journal article" date="2008" name="Science">
        <title>The Physcomitrella genome reveals evolutionary insights into the conquest of land by plants.</title>
        <authorList>
            <person name="Rensing S."/>
            <person name="Lang D."/>
            <person name="Zimmer A."/>
            <person name="Terry A."/>
            <person name="Salamov A."/>
            <person name="Shapiro H."/>
            <person name="Nishiyama T."/>
            <person name="Perroud P.-F."/>
            <person name="Lindquist E."/>
            <person name="Kamisugi Y."/>
            <person name="Tanahashi T."/>
            <person name="Sakakibara K."/>
            <person name="Fujita T."/>
            <person name="Oishi K."/>
            <person name="Shin-I T."/>
            <person name="Kuroki Y."/>
            <person name="Toyoda A."/>
            <person name="Suzuki Y."/>
            <person name="Hashimoto A."/>
            <person name="Yamaguchi K."/>
            <person name="Sugano A."/>
            <person name="Kohara Y."/>
            <person name="Fujiyama A."/>
            <person name="Anterola A."/>
            <person name="Aoki S."/>
            <person name="Ashton N."/>
            <person name="Barbazuk W.B."/>
            <person name="Barker E."/>
            <person name="Bennetzen J."/>
            <person name="Bezanilla M."/>
            <person name="Blankenship R."/>
            <person name="Cho S.H."/>
            <person name="Dutcher S."/>
            <person name="Estelle M."/>
            <person name="Fawcett J.A."/>
            <person name="Gundlach H."/>
            <person name="Hanada K."/>
            <person name="Heyl A."/>
            <person name="Hicks K.A."/>
            <person name="Hugh J."/>
            <person name="Lohr M."/>
            <person name="Mayer K."/>
            <person name="Melkozernov A."/>
            <person name="Murata T."/>
            <person name="Nelson D."/>
            <person name="Pils B."/>
            <person name="Prigge M."/>
            <person name="Reiss B."/>
            <person name="Renner T."/>
            <person name="Rombauts S."/>
            <person name="Rushton P."/>
            <person name="Sanderfoot A."/>
            <person name="Schween G."/>
            <person name="Shiu S.-H."/>
            <person name="Stueber K."/>
            <person name="Theodoulou F.L."/>
            <person name="Tu H."/>
            <person name="Van de Peer Y."/>
            <person name="Verrier P.J."/>
            <person name="Waters E."/>
            <person name="Wood A."/>
            <person name="Yang L."/>
            <person name="Cove D."/>
            <person name="Cuming A."/>
            <person name="Hasebe M."/>
            <person name="Lucas S."/>
            <person name="Mishler D.B."/>
            <person name="Reski R."/>
            <person name="Grigoriev I."/>
            <person name="Quatrano R.S."/>
            <person name="Boore J.L."/>
        </authorList>
    </citation>
    <scope>NUCLEOTIDE SEQUENCE [LARGE SCALE GENOMIC DNA]</scope>
    <source>
        <strain evidence="4 5">cv. Gransden 2004</strain>
    </source>
</reference>
<dbReference type="PaxDb" id="3218-PP1S17_201V6.1"/>
<evidence type="ECO:0000313" key="5">
    <source>
        <dbReference type="Proteomes" id="UP000006727"/>
    </source>
</evidence>
<dbReference type="Pfam" id="PF16974">
    <property type="entry name" value="NAR2"/>
    <property type="match status" value="1"/>
</dbReference>
<keyword evidence="1" id="KW-0812">Transmembrane</keyword>
<keyword evidence="1" id="KW-0534">Nitrate assimilation</keyword>
<gene>
    <name evidence="2" type="primary">Nar2;2</name>
    <name evidence="4" type="synonym">LOC112294988</name>
    <name evidence="3" type="ORF">PHYPA_022682</name>
</gene>
<dbReference type="EMBL" id="AB187519">
    <property type="protein sequence ID" value="BAE06053.1"/>
    <property type="molecule type" value="mRNA"/>
</dbReference>
<dbReference type="GO" id="GO:0005886">
    <property type="term" value="C:plasma membrane"/>
    <property type="evidence" value="ECO:0007669"/>
    <property type="project" value="UniProtKB-UniRule"/>
</dbReference>
<dbReference type="AlphaFoldDB" id="Q4LEX2"/>
<dbReference type="EMBL" id="AB231682">
    <property type="protein sequence ID" value="BAE45931.1"/>
    <property type="molecule type" value="Genomic_DNA"/>
</dbReference>
<accession>A9RML2</accession>
<organism evidence="2">
    <name type="scientific">Physcomitrium patens</name>
    <name type="common">Spreading-leaved earth moss</name>
    <name type="synonym">Physcomitrella patens</name>
    <dbReference type="NCBI Taxonomy" id="3218"/>
    <lineage>
        <taxon>Eukaryota</taxon>
        <taxon>Viridiplantae</taxon>
        <taxon>Streptophyta</taxon>
        <taxon>Embryophyta</taxon>
        <taxon>Bryophyta</taxon>
        <taxon>Bryophytina</taxon>
        <taxon>Bryopsida</taxon>
        <taxon>Funariidae</taxon>
        <taxon>Funariales</taxon>
        <taxon>Funariaceae</taxon>
        <taxon>Physcomitrium</taxon>
    </lineage>
</organism>